<name>A0A1F4W1L2_UNCKA</name>
<protein>
    <submittedName>
        <fullName evidence="2">Uncharacterized protein</fullName>
    </submittedName>
</protein>
<evidence type="ECO:0000256" key="1">
    <source>
        <dbReference type="SAM" id="Phobius"/>
    </source>
</evidence>
<proteinExistence type="predicted"/>
<dbReference type="AlphaFoldDB" id="A0A1F4W1L2"/>
<keyword evidence="1" id="KW-1133">Transmembrane helix</keyword>
<feature type="transmembrane region" description="Helical" evidence="1">
    <location>
        <begin position="55"/>
        <end position="74"/>
    </location>
</feature>
<accession>A0A1F4W1L2</accession>
<sequence>MKTVKRPDILHTFALMLVWLGILMTIVYFGSLTLAGAFVGSILGVILYKISSYPWWIGTIVGSCMGLAVAVYRLSHKTRV</sequence>
<dbReference type="EMBL" id="MEVT01000008">
    <property type="protein sequence ID" value="OGC63168.1"/>
    <property type="molecule type" value="Genomic_DNA"/>
</dbReference>
<feature type="transmembrane region" description="Helical" evidence="1">
    <location>
        <begin position="12"/>
        <end position="43"/>
    </location>
</feature>
<reference evidence="2 3" key="1">
    <citation type="journal article" date="2016" name="Nat. Commun.">
        <title>Thousands of microbial genomes shed light on interconnected biogeochemical processes in an aquifer system.</title>
        <authorList>
            <person name="Anantharaman K."/>
            <person name="Brown C.T."/>
            <person name="Hug L.A."/>
            <person name="Sharon I."/>
            <person name="Castelle C.J."/>
            <person name="Probst A.J."/>
            <person name="Thomas B.C."/>
            <person name="Singh A."/>
            <person name="Wilkins M.J."/>
            <person name="Karaoz U."/>
            <person name="Brodie E.L."/>
            <person name="Williams K.H."/>
            <person name="Hubbard S.S."/>
            <person name="Banfield J.F."/>
        </authorList>
    </citation>
    <scope>NUCLEOTIDE SEQUENCE [LARGE SCALE GENOMIC DNA]</scope>
</reference>
<keyword evidence="1" id="KW-0472">Membrane</keyword>
<evidence type="ECO:0000313" key="2">
    <source>
        <dbReference type="EMBL" id="OGC63168.1"/>
    </source>
</evidence>
<dbReference type="Proteomes" id="UP000176614">
    <property type="component" value="Unassembled WGS sequence"/>
</dbReference>
<keyword evidence="1" id="KW-0812">Transmembrane</keyword>
<gene>
    <name evidence="2" type="ORF">A2264_00535</name>
</gene>
<evidence type="ECO:0000313" key="3">
    <source>
        <dbReference type="Proteomes" id="UP000176614"/>
    </source>
</evidence>
<comment type="caution">
    <text evidence="2">The sequence shown here is derived from an EMBL/GenBank/DDBJ whole genome shotgun (WGS) entry which is preliminary data.</text>
</comment>
<organism evidence="2 3">
    <name type="scientific">candidate division WWE3 bacterium RIFOXYA2_FULL_46_9</name>
    <dbReference type="NCBI Taxonomy" id="1802636"/>
    <lineage>
        <taxon>Bacteria</taxon>
        <taxon>Katanobacteria</taxon>
    </lineage>
</organism>